<dbReference type="InterPro" id="IPR011009">
    <property type="entry name" value="Kinase-like_dom_sf"/>
</dbReference>
<dbReference type="PANTHER" id="PTHR43289">
    <property type="entry name" value="MITOGEN-ACTIVATED PROTEIN KINASE KINASE KINASE 20-RELATED"/>
    <property type="match status" value="1"/>
</dbReference>
<dbReference type="SUPFAM" id="SSF56112">
    <property type="entry name" value="Protein kinase-like (PK-like)"/>
    <property type="match status" value="1"/>
</dbReference>
<evidence type="ECO:0000313" key="11">
    <source>
        <dbReference type="WBParaSite" id="GPLIN_000845000"/>
    </source>
</evidence>
<feature type="binding site" evidence="7">
    <location>
        <position position="303"/>
    </location>
    <ligand>
        <name>ATP</name>
        <dbReference type="ChEBI" id="CHEBI:30616"/>
    </ligand>
</feature>
<dbReference type="EC" id="2.7.11.34" evidence="6"/>
<name>A0A183C6F4_GLOPA</name>
<dbReference type="Pfam" id="PF00069">
    <property type="entry name" value="Pkinase"/>
    <property type="match status" value="1"/>
</dbReference>
<dbReference type="GO" id="GO:0005524">
    <property type="term" value="F:ATP binding"/>
    <property type="evidence" value="ECO:0007669"/>
    <property type="project" value="UniProtKB-UniRule"/>
</dbReference>
<feature type="compositionally biased region" description="Basic and acidic residues" evidence="8">
    <location>
        <begin position="1"/>
        <end position="17"/>
    </location>
</feature>
<dbReference type="Gene3D" id="3.30.200.20">
    <property type="entry name" value="Phosphorylase Kinase, domain 1"/>
    <property type="match status" value="1"/>
</dbReference>
<accession>A0A183C6F4</accession>
<feature type="compositionally biased region" description="Polar residues" evidence="8">
    <location>
        <begin position="94"/>
        <end position="104"/>
    </location>
</feature>
<keyword evidence="2" id="KW-0808">Transferase</keyword>
<reference evidence="10" key="2">
    <citation type="submission" date="2014-05" db="EMBL/GenBank/DDBJ databases">
        <title>The genome and life-stage specific transcriptomes of Globodera pallida elucidate key aspects of plant parasitism by a cyst nematode.</title>
        <authorList>
            <person name="Cotton J.A."/>
            <person name="Lilley C.J."/>
            <person name="Jones L.M."/>
            <person name="Kikuchi T."/>
            <person name="Reid A.J."/>
            <person name="Thorpe P."/>
            <person name="Tsai I.J."/>
            <person name="Beasley H."/>
            <person name="Blok V."/>
            <person name="Cock P.J.A."/>
            <person name="Van den Akker S.E."/>
            <person name="Holroyd N."/>
            <person name="Hunt M."/>
            <person name="Mantelin S."/>
            <person name="Naghra H."/>
            <person name="Pain A."/>
            <person name="Palomares-Rius J.E."/>
            <person name="Zarowiecki M."/>
            <person name="Berriman M."/>
            <person name="Jones J.T."/>
            <person name="Urwin P.E."/>
        </authorList>
    </citation>
    <scope>NUCLEOTIDE SEQUENCE [LARGE SCALE GENOMIC DNA]</scope>
    <source>
        <strain evidence="10">Lindley</strain>
    </source>
</reference>
<reference evidence="10" key="1">
    <citation type="submission" date="2013-12" db="EMBL/GenBank/DDBJ databases">
        <authorList>
            <person name="Aslett M."/>
        </authorList>
    </citation>
    <scope>NUCLEOTIDE SEQUENCE [LARGE SCALE GENOMIC DNA]</scope>
    <source>
        <strain evidence="10">Lindley</strain>
    </source>
</reference>
<feature type="region of interest" description="Disordered" evidence="8">
    <location>
        <begin position="181"/>
        <end position="216"/>
    </location>
</feature>
<evidence type="ECO:0000256" key="3">
    <source>
        <dbReference type="ARBA" id="ARBA00022741"/>
    </source>
</evidence>
<feature type="region of interest" description="Disordered" evidence="8">
    <location>
        <begin position="78"/>
        <end position="110"/>
    </location>
</feature>
<evidence type="ECO:0000313" key="10">
    <source>
        <dbReference type="Proteomes" id="UP000050741"/>
    </source>
</evidence>
<evidence type="ECO:0000256" key="4">
    <source>
        <dbReference type="ARBA" id="ARBA00022777"/>
    </source>
</evidence>
<dbReference type="GO" id="GO:0004674">
    <property type="term" value="F:protein serine/threonine kinase activity"/>
    <property type="evidence" value="ECO:0007669"/>
    <property type="project" value="UniProtKB-KW"/>
</dbReference>
<proteinExistence type="predicted"/>
<dbReference type="WBParaSite" id="GPLIN_000845000">
    <property type="protein sequence ID" value="GPLIN_000845000"/>
    <property type="gene ID" value="GPLIN_000845000"/>
</dbReference>
<evidence type="ECO:0000256" key="1">
    <source>
        <dbReference type="ARBA" id="ARBA00022527"/>
    </source>
</evidence>
<dbReference type="PROSITE" id="PS50011">
    <property type="entry name" value="PROTEIN_KINASE_DOM"/>
    <property type="match status" value="1"/>
</dbReference>
<dbReference type="PANTHER" id="PTHR43289:SF6">
    <property type="entry name" value="SERINE_THREONINE-PROTEIN KINASE NEKL-3"/>
    <property type="match status" value="1"/>
</dbReference>
<evidence type="ECO:0000256" key="7">
    <source>
        <dbReference type="PROSITE-ProRule" id="PRU10141"/>
    </source>
</evidence>
<evidence type="ECO:0000259" key="9">
    <source>
        <dbReference type="PROSITE" id="PS50011"/>
    </source>
</evidence>
<keyword evidence="3 7" id="KW-0547">Nucleotide-binding</keyword>
<evidence type="ECO:0000256" key="5">
    <source>
        <dbReference type="ARBA" id="ARBA00022840"/>
    </source>
</evidence>
<feature type="region of interest" description="Disordered" evidence="8">
    <location>
        <begin position="235"/>
        <end position="267"/>
    </location>
</feature>
<keyword evidence="10" id="KW-1185">Reference proteome</keyword>
<dbReference type="Gene3D" id="1.10.510.10">
    <property type="entry name" value="Transferase(Phosphotransferase) domain 1"/>
    <property type="match status" value="1"/>
</dbReference>
<dbReference type="FunFam" id="3.30.200.20:FF:000042">
    <property type="entry name" value="Aurora kinase A"/>
    <property type="match status" value="1"/>
</dbReference>
<dbReference type="InterPro" id="IPR017441">
    <property type="entry name" value="Protein_kinase_ATP_BS"/>
</dbReference>
<feature type="compositionally biased region" description="Low complexity" evidence="8">
    <location>
        <begin position="243"/>
        <end position="253"/>
    </location>
</feature>
<evidence type="ECO:0000256" key="6">
    <source>
        <dbReference type="ARBA" id="ARBA00039067"/>
    </source>
</evidence>
<evidence type="ECO:0000256" key="8">
    <source>
        <dbReference type="SAM" id="MobiDB-lite"/>
    </source>
</evidence>
<feature type="compositionally biased region" description="Basic and acidic residues" evidence="8">
    <location>
        <begin position="32"/>
        <end position="41"/>
    </location>
</feature>
<dbReference type="PROSITE" id="PS00107">
    <property type="entry name" value="PROTEIN_KINASE_ATP"/>
    <property type="match status" value="1"/>
</dbReference>
<feature type="compositionally biased region" description="Basic and acidic residues" evidence="8">
    <location>
        <begin position="84"/>
        <end position="93"/>
    </location>
</feature>
<reference evidence="11" key="3">
    <citation type="submission" date="2016-06" db="UniProtKB">
        <authorList>
            <consortium name="WormBaseParasite"/>
        </authorList>
    </citation>
    <scope>IDENTIFICATION</scope>
</reference>
<evidence type="ECO:0000256" key="2">
    <source>
        <dbReference type="ARBA" id="ARBA00022679"/>
    </source>
</evidence>
<dbReference type="SMART" id="SM00220">
    <property type="entry name" value="S_TKc"/>
    <property type="match status" value="1"/>
</dbReference>
<dbReference type="PROSITE" id="PS00108">
    <property type="entry name" value="PROTEIN_KINASE_ST"/>
    <property type="match status" value="1"/>
</dbReference>
<feature type="domain" description="Protein kinase" evidence="9">
    <location>
        <begin position="274"/>
        <end position="551"/>
    </location>
</feature>
<sequence>MEEQERRLKELSLERHGIVTGHSSDVVGMNRTELERRENEERKKVLKKLLRDGEEGTDEKRTSVVGSFISSASKMFVGGMGDGKQGEEGEQYQHSKGINGPSTPSRKEPVANWPPEAQQAYKLLVQCGQTLRGTSMIGGYQSEEKMPLPKNGVAIGQRAETIEQQKKIEYINSLLVGWEGGGREERNDQKNSDLGSGTVPHGFPLDSESPLSSPMTSKSADLICPIFARSAAPFSQLTPNSPPSSAAAASNGTAPPPSSSEQHPTNQYGSFEHFEMEKKIGKGQFSEVLSARNKLTGNMVALKKIEMDLMKNKKAREDCRKEIDLLKKLNHENIIRYYSSFIMADQSKEYLMIVLELAGAGDLNKLLRNFKKNFRLIPERSVWKYFVQIARAVHYMHSKSIMHRDIKPANVFMTTSGVVKLGDLGLGRFLSLETLTMSTFKKGMVFSIVGTPYYMSPERMNEMGYSFKSDIWSLGCVLYEMAALQSPFFGEKQNLLALVRKISKCEYPPIPANIYSQQLRLTIANCICTNPARRFDAQDVLTVSEHMHSHFSALSKSAFNSVHGVTGFRSYNQTPMIRRFAPSANRCAGGGSVSLPPVCPTNAVQVLSQPPTKL</sequence>
<dbReference type="AlphaFoldDB" id="A0A183C6F4"/>
<keyword evidence="1" id="KW-0723">Serine/threonine-protein kinase</keyword>
<dbReference type="InterPro" id="IPR000719">
    <property type="entry name" value="Prot_kinase_dom"/>
</dbReference>
<feature type="compositionally biased region" description="Basic and acidic residues" evidence="8">
    <location>
        <begin position="181"/>
        <end position="191"/>
    </location>
</feature>
<keyword evidence="5 7" id="KW-0067">ATP-binding</keyword>
<organism evidence="10 11">
    <name type="scientific">Globodera pallida</name>
    <name type="common">Potato cyst nematode worm</name>
    <name type="synonym">Heterodera pallida</name>
    <dbReference type="NCBI Taxonomy" id="36090"/>
    <lineage>
        <taxon>Eukaryota</taxon>
        <taxon>Metazoa</taxon>
        <taxon>Ecdysozoa</taxon>
        <taxon>Nematoda</taxon>
        <taxon>Chromadorea</taxon>
        <taxon>Rhabditida</taxon>
        <taxon>Tylenchina</taxon>
        <taxon>Tylenchomorpha</taxon>
        <taxon>Tylenchoidea</taxon>
        <taxon>Heteroderidae</taxon>
        <taxon>Heteroderinae</taxon>
        <taxon>Globodera</taxon>
    </lineage>
</organism>
<feature type="region of interest" description="Disordered" evidence="8">
    <location>
        <begin position="1"/>
        <end position="41"/>
    </location>
</feature>
<dbReference type="Proteomes" id="UP000050741">
    <property type="component" value="Unassembled WGS sequence"/>
</dbReference>
<dbReference type="InterPro" id="IPR008271">
    <property type="entry name" value="Ser/Thr_kinase_AS"/>
</dbReference>
<protein>
    <recommendedName>
        <fullName evidence="6">NEK6-subfamily protein kinase</fullName>
        <ecNumber evidence="6">2.7.11.34</ecNumber>
    </recommendedName>
</protein>
<keyword evidence="4" id="KW-0418">Kinase</keyword>